<evidence type="ECO:0008006" key="4">
    <source>
        <dbReference type="Google" id="ProtNLM"/>
    </source>
</evidence>
<evidence type="ECO:0000256" key="1">
    <source>
        <dbReference type="SAM" id="MobiDB-lite"/>
    </source>
</evidence>
<proteinExistence type="predicted"/>
<dbReference type="Pfam" id="PF10123">
    <property type="entry name" value="Mu-like_Pro"/>
    <property type="match status" value="1"/>
</dbReference>
<feature type="region of interest" description="Disordered" evidence="1">
    <location>
        <begin position="341"/>
        <end position="365"/>
    </location>
</feature>
<evidence type="ECO:0000313" key="3">
    <source>
        <dbReference type="Proteomes" id="UP000286680"/>
    </source>
</evidence>
<sequence>MGGMKTKKHPNPIVALTTRRPDSDVSGMAVMSTIITLAGSGKRRVQLLPDGEFRAKDGRPFDAPHWVMNQDVADRLISKVSARANDLHFDYEHQTLNSEANGKEAPAAGWFRELEYVPGEGLFALEPRWTAKAKAYIDNEEYRYVSAVFAYDKETGEVTDLYHAALTNDPGLDGMKSLAAMKHFTPTPESSGIQPQQEDSPMNEALKLLLTTLGIDFEDKDLEDKAACKKLADKADEAIAALKAKAEASDELTTEVAALKQQQADPAKYVPIEVANELRTQIAALKSGGDEAAIAALIDTARSEGRLLASEEAWAKQLAEKHGVEALKSNLESRPSVAALTRDNKDKASGKDDKTVTKPDGEETELTADELAVCKACNIDPEDYKKQRGGQ</sequence>
<dbReference type="EMBL" id="PIPS01000001">
    <property type="protein sequence ID" value="RUO44968.1"/>
    <property type="molecule type" value="Genomic_DNA"/>
</dbReference>
<keyword evidence="3" id="KW-1185">Reference proteome</keyword>
<dbReference type="AlphaFoldDB" id="A0AA94EH38"/>
<dbReference type="PIRSF" id="PIRSF016624">
    <property type="entry name" value="Mu_prophg_I"/>
    <property type="match status" value="1"/>
</dbReference>
<reference evidence="3" key="1">
    <citation type="journal article" date="2018" name="Front. Microbiol.">
        <title>Genome-Based Analysis Reveals the Taxonomy and Diversity of the Family Idiomarinaceae.</title>
        <authorList>
            <person name="Liu Y."/>
            <person name="Lai Q."/>
            <person name="Shao Z."/>
        </authorList>
    </citation>
    <scope>NUCLEOTIDE SEQUENCE [LARGE SCALE GENOMIC DNA]</scope>
    <source>
        <strain evidence="3">SN-14</strain>
    </source>
</reference>
<evidence type="ECO:0000313" key="2">
    <source>
        <dbReference type="EMBL" id="RUO44968.1"/>
    </source>
</evidence>
<protein>
    <recommendedName>
        <fullName evidence="4">Phage I-like protein</fullName>
    </recommendedName>
</protein>
<accession>A0AA94EH38</accession>
<dbReference type="InterPro" id="IPR012106">
    <property type="entry name" value="Phage_Mu_Gp1"/>
</dbReference>
<dbReference type="Proteomes" id="UP000286680">
    <property type="component" value="Unassembled WGS sequence"/>
</dbReference>
<comment type="caution">
    <text evidence="2">The sequence shown here is derived from an EMBL/GenBank/DDBJ whole genome shotgun (WGS) entry which is preliminary data.</text>
</comment>
<name>A0AA94EH38_9GAMM</name>
<gene>
    <name evidence="2" type="ORF">CWE23_02770</name>
</gene>
<organism evidence="2 3">
    <name type="scientific">Idiomarina aquatica</name>
    <dbReference type="NCBI Taxonomy" id="1327752"/>
    <lineage>
        <taxon>Bacteria</taxon>
        <taxon>Pseudomonadati</taxon>
        <taxon>Pseudomonadota</taxon>
        <taxon>Gammaproteobacteria</taxon>
        <taxon>Alteromonadales</taxon>
        <taxon>Idiomarinaceae</taxon>
        <taxon>Idiomarina</taxon>
    </lineage>
</organism>
<feature type="compositionally biased region" description="Basic and acidic residues" evidence="1">
    <location>
        <begin position="342"/>
        <end position="361"/>
    </location>
</feature>